<dbReference type="OrthoDB" id="74608at2759"/>
<evidence type="ECO:0000256" key="1">
    <source>
        <dbReference type="SAM" id="MobiDB-lite"/>
    </source>
</evidence>
<reference evidence="2" key="1">
    <citation type="submission" date="2019-03" db="EMBL/GenBank/DDBJ databases">
        <title>Long read genome sequence of the mycoparasitic Pythium oligandrum ATCC 38472 isolated from sugarbeet rhizosphere.</title>
        <authorList>
            <person name="Gaulin E."/>
        </authorList>
    </citation>
    <scope>NUCLEOTIDE SEQUENCE</scope>
    <source>
        <strain evidence="2">ATCC 38472_TT</strain>
    </source>
</reference>
<gene>
    <name evidence="2" type="ORF">Poli38472_002032</name>
</gene>
<name>A0A8K1FHU4_PYTOL</name>
<dbReference type="AlphaFoldDB" id="A0A8K1FHU4"/>
<organism evidence="2 3">
    <name type="scientific">Pythium oligandrum</name>
    <name type="common">Mycoparasitic fungus</name>
    <dbReference type="NCBI Taxonomy" id="41045"/>
    <lineage>
        <taxon>Eukaryota</taxon>
        <taxon>Sar</taxon>
        <taxon>Stramenopiles</taxon>
        <taxon>Oomycota</taxon>
        <taxon>Peronosporomycetes</taxon>
        <taxon>Pythiales</taxon>
        <taxon>Pythiaceae</taxon>
        <taxon>Pythium</taxon>
    </lineage>
</organism>
<accession>A0A8K1FHU4</accession>
<dbReference type="EMBL" id="SPLM01000072">
    <property type="protein sequence ID" value="TMW63091.1"/>
    <property type="molecule type" value="Genomic_DNA"/>
</dbReference>
<evidence type="ECO:0000313" key="2">
    <source>
        <dbReference type="EMBL" id="TMW63091.1"/>
    </source>
</evidence>
<proteinExistence type="predicted"/>
<feature type="compositionally biased region" description="Polar residues" evidence="1">
    <location>
        <begin position="123"/>
        <end position="133"/>
    </location>
</feature>
<protein>
    <submittedName>
        <fullName evidence="2">Uncharacterized protein</fullName>
    </submittedName>
</protein>
<sequence>MERASWTSATAATALALVAAIPIVYYKWKQSGVRQERQEALKLLRKVELIIGEVSVRLMHIENQAEDLLANEGRPEQPDQVDSESSLSSYYHFDSQGNKLKTKWDSYDVDAELEKLDDDEQRSSTNKTSTSAAPGQRPAPTISKSKLLTTVAGIENEFEAILEFLDDVRGDEKVKAARKDLVTRITTEHLSRVDAVRVLLA</sequence>
<comment type="caution">
    <text evidence="2">The sequence shown here is derived from an EMBL/GenBank/DDBJ whole genome shotgun (WGS) entry which is preliminary data.</text>
</comment>
<dbReference type="Proteomes" id="UP000794436">
    <property type="component" value="Unassembled WGS sequence"/>
</dbReference>
<keyword evidence="3" id="KW-1185">Reference proteome</keyword>
<feature type="region of interest" description="Disordered" evidence="1">
    <location>
        <begin position="115"/>
        <end position="144"/>
    </location>
</feature>
<evidence type="ECO:0000313" key="3">
    <source>
        <dbReference type="Proteomes" id="UP000794436"/>
    </source>
</evidence>